<organism evidence="1 2">
    <name type="scientific">Emiliania huxleyi (strain CCMP1516)</name>
    <dbReference type="NCBI Taxonomy" id="280463"/>
    <lineage>
        <taxon>Eukaryota</taxon>
        <taxon>Haptista</taxon>
        <taxon>Haptophyta</taxon>
        <taxon>Prymnesiophyceae</taxon>
        <taxon>Isochrysidales</taxon>
        <taxon>Noelaerhabdaceae</taxon>
        <taxon>Emiliania</taxon>
    </lineage>
</organism>
<reference evidence="1" key="2">
    <citation type="submission" date="2024-10" db="UniProtKB">
        <authorList>
            <consortium name="EnsemblProtists"/>
        </authorList>
    </citation>
    <scope>IDENTIFICATION</scope>
</reference>
<keyword evidence="2" id="KW-1185">Reference proteome</keyword>
<dbReference type="PaxDb" id="2903-EOD40669"/>
<name>A0A0D3KY34_EMIH1</name>
<dbReference type="EnsemblProtists" id="EOD40669">
    <property type="protein sequence ID" value="EOD40669"/>
    <property type="gene ID" value="EMIHUDRAFT_360846"/>
</dbReference>
<evidence type="ECO:0008006" key="3">
    <source>
        <dbReference type="Google" id="ProtNLM"/>
    </source>
</evidence>
<protein>
    <recommendedName>
        <fullName evidence="3">DUF1279 domain-containing protein</fullName>
    </recommendedName>
</protein>
<dbReference type="Proteomes" id="UP000013827">
    <property type="component" value="Unassembled WGS sequence"/>
</dbReference>
<dbReference type="GeneID" id="17285939"/>
<dbReference type="AlphaFoldDB" id="A0A0D3KY34"/>
<dbReference type="HOGENOM" id="CLU_1655435_0_0_1"/>
<proteinExistence type="predicted"/>
<sequence>MRRARLPLLAFSGCGPGVAAESVRAVHSTRSPFCRPGHFLGASTARAPSSTSSLRTAKRSSAALSSHTGVSLTARPLLCPGVRGFASPSEEPKKEPSRWEKIKATFREHGPVFVGFYAVTWLGGFGVCWTGVTIAGVDGVALLQYLGVSVRDAGHSRQPL</sequence>
<accession>A0A0D3KY34</accession>
<evidence type="ECO:0000313" key="2">
    <source>
        <dbReference type="Proteomes" id="UP000013827"/>
    </source>
</evidence>
<dbReference type="KEGG" id="ehx:EMIHUDRAFT_360846"/>
<evidence type="ECO:0000313" key="1">
    <source>
        <dbReference type="EnsemblProtists" id="EOD40669"/>
    </source>
</evidence>
<dbReference type="RefSeq" id="XP_005793098.1">
    <property type="nucleotide sequence ID" value="XM_005793041.1"/>
</dbReference>
<reference evidence="2" key="1">
    <citation type="journal article" date="2013" name="Nature">
        <title>Pan genome of the phytoplankton Emiliania underpins its global distribution.</title>
        <authorList>
            <person name="Read B.A."/>
            <person name="Kegel J."/>
            <person name="Klute M.J."/>
            <person name="Kuo A."/>
            <person name="Lefebvre S.C."/>
            <person name="Maumus F."/>
            <person name="Mayer C."/>
            <person name="Miller J."/>
            <person name="Monier A."/>
            <person name="Salamov A."/>
            <person name="Young J."/>
            <person name="Aguilar M."/>
            <person name="Claverie J.M."/>
            <person name="Frickenhaus S."/>
            <person name="Gonzalez K."/>
            <person name="Herman E.K."/>
            <person name="Lin Y.C."/>
            <person name="Napier J."/>
            <person name="Ogata H."/>
            <person name="Sarno A.F."/>
            <person name="Shmutz J."/>
            <person name="Schroeder D."/>
            <person name="de Vargas C."/>
            <person name="Verret F."/>
            <person name="von Dassow P."/>
            <person name="Valentin K."/>
            <person name="Van de Peer Y."/>
            <person name="Wheeler G."/>
            <person name="Dacks J.B."/>
            <person name="Delwiche C.F."/>
            <person name="Dyhrman S.T."/>
            <person name="Glockner G."/>
            <person name="John U."/>
            <person name="Richards T."/>
            <person name="Worden A.Z."/>
            <person name="Zhang X."/>
            <person name="Grigoriev I.V."/>
            <person name="Allen A.E."/>
            <person name="Bidle K."/>
            <person name="Borodovsky M."/>
            <person name="Bowler C."/>
            <person name="Brownlee C."/>
            <person name="Cock J.M."/>
            <person name="Elias M."/>
            <person name="Gladyshev V.N."/>
            <person name="Groth M."/>
            <person name="Guda C."/>
            <person name="Hadaegh A."/>
            <person name="Iglesias-Rodriguez M.D."/>
            <person name="Jenkins J."/>
            <person name="Jones B.M."/>
            <person name="Lawson T."/>
            <person name="Leese F."/>
            <person name="Lindquist E."/>
            <person name="Lobanov A."/>
            <person name="Lomsadze A."/>
            <person name="Malik S.B."/>
            <person name="Marsh M.E."/>
            <person name="Mackinder L."/>
            <person name="Mock T."/>
            <person name="Mueller-Roeber B."/>
            <person name="Pagarete A."/>
            <person name="Parker M."/>
            <person name="Probert I."/>
            <person name="Quesneville H."/>
            <person name="Raines C."/>
            <person name="Rensing S.A."/>
            <person name="Riano-Pachon D.M."/>
            <person name="Richier S."/>
            <person name="Rokitta S."/>
            <person name="Shiraiwa Y."/>
            <person name="Soanes D.M."/>
            <person name="van der Giezen M."/>
            <person name="Wahlund T.M."/>
            <person name="Williams B."/>
            <person name="Wilson W."/>
            <person name="Wolfe G."/>
            <person name="Wurch L.L."/>
        </authorList>
    </citation>
    <scope>NUCLEOTIDE SEQUENCE</scope>
</reference>